<reference evidence="2 3" key="1">
    <citation type="journal article" date="2022" name="G3 (Bethesda)">
        <title>Whole-genome sequence and methylome profiling of the almond [Prunus dulcis (Mill.) D.A. Webb] cultivar 'Nonpareil'.</title>
        <authorList>
            <person name="D'Amico-Willman K.M."/>
            <person name="Ouma W.Z."/>
            <person name="Meulia T."/>
            <person name="Sideli G.M."/>
            <person name="Gradziel T.M."/>
            <person name="Fresnedo-Ramirez J."/>
        </authorList>
    </citation>
    <scope>NUCLEOTIDE SEQUENCE [LARGE SCALE GENOMIC DNA]</scope>
    <source>
        <strain evidence="2">Clone GOH B32 T37-40</strain>
    </source>
</reference>
<evidence type="ECO:0000313" key="3">
    <source>
        <dbReference type="Proteomes" id="UP001054821"/>
    </source>
</evidence>
<feature type="compositionally biased region" description="Low complexity" evidence="1">
    <location>
        <begin position="48"/>
        <end position="62"/>
    </location>
</feature>
<dbReference type="Proteomes" id="UP001054821">
    <property type="component" value="Chromosome 5"/>
</dbReference>
<comment type="caution">
    <text evidence="2">The sequence shown here is derived from an EMBL/GenBank/DDBJ whole genome shotgun (WGS) entry which is preliminary data.</text>
</comment>
<dbReference type="EMBL" id="JAJFAZ020000005">
    <property type="protein sequence ID" value="KAI5327135.1"/>
    <property type="molecule type" value="Genomic_DNA"/>
</dbReference>
<keyword evidence="3" id="KW-1185">Reference proteome</keyword>
<name>A0AAD4VL64_PRUDU</name>
<protein>
    <submittedName>
        <fullName evidence="2">Uncharacterized protein</fullName>
    </submittedName>
</protein>
<evidence type="ECO:0000256" key="1">
    <source>
        <dbReference type="SAM" id="MobiDB-lite"/>
    </source>
</evidence>
<gene>
    <name evidence="2" type="ORF">L3X38_026531</name>
</gene>
<dbReference type="AlphaFoldDB" id="A0AAD4VL64"/>
<accession>A0AAD4VL64</accession>
<organism evidence="2 3">
    <name type="scientific">Prunus dulcis</name>
    <name type="common">Almond</name>
    <name type="synonym">Amygdalus dulcis</name>
    <dbReference type="NCBI Taxonomy" id="3755"/>
    <lineage>
        <taxon>Eukaryota</taxon>
        <taxon>Viridiplantae</taxon>
        <taxon>Streptophyta</taxon>
        <taxon>Embryophyta</taxon>
        <taxon>Tracheophyta</taxon>
        <taxon>Spermatophyta</taxon>
        <taxon>Magnoliopsida</taxon>
        <taxon>eudicotyledons</taxon>
        <taxon>Gunneridae</taxon>
        <taxon>Pentapetalae</taxon>
        <taxon>rosids</taxon>
        <taxon>fabids</taxon>
        <taxon>Rosales</taxon>
        <taxon>Rosaceae</taxon>
        <taxon>Amygdaloideae</taxon>
        <taxon>Amygdaleae</taxon>
        <taxon>Prunus</taxon>
    </lineage>
</organism>
<evidence type="ECO:0000313" key="2">
    <source>
        <dbReference type="EMBL" id="KAI5327135.1"/>
    </source>
</evidence>
<sequence length="138" mass="15371">MSCQIPQSKGGDLKEKNQRTYGQGKGGDLKKAKLVVQFRDTSRSPGLSFSRPTPPQSTTSSSLRQPIRRIAERAQIETNSLSSFPLSDSPIPNILHHRSLQTEKPKLPDVRPVILKASKSRADILIESLKLVIKYTKH</sequence>
<feature type="region of interest" description="Disordered" evidence="1">
    <location>
        <begin position="1"/>
        <end position="67"/>
    </location>
</feature>
<proteinExistence type="predicted"/>